<reference evidence="1 2" key="1">
    <citation type="submission" date="2019-11" db="EMBL/GenBank/DDBJ databases">
        <title>Draft genome sequence of Paludibacterium sp. dN18-1.</title>
        <authorList>
            <person name="Im W.-T."/>
        </authorList>
    </citation>
    <scope>NUCLEOTIDE SEQUENCE [LARGE SCALE GENOMIC DNA]</scope>
    <source>
        <strain evidence="2">dN 18-1</strain>
    </source>
</reference>
<keyword evidence="2" id="KW-1185">Reference proteome</keyword>
<organism evidence="1 2">
    <name type="scientific">Paludibacterium denitrificans</name>
    <dbReference type="NCBI Taxonomy" id="2675226"/>
    <lineage>
        <taxon>Bacteria</taxon>
        <taxon>Pseudomonadati</taxon>
        <taxon>Pseudomonadota</taxon>
        <taxon>Betaproteobacteria</taxon>
        <taxon>Neisseriales</taxon>
        <taxon>Chromobacteriaceae</taxon>
        <taxon>Paludibacterium</taxon>
    </lineage>
</organism>
<dbReference type="EMBL" id="WLYX01000001">
    <property type="protein sequence ID" value="MTD34160.1"/>
    <property type="molecule type" value="Genomic_DNA"/>
</dbReference>
<protein>
    <submittedName>
        <fullName evidence="1">Uncharacterized protein</fullName>
    </submittedName>
</protein>
<dbReference type="RefSeq" id="WP_230371351.1">
    <property type="nucleotide sequence ID" value="NZ_WLYX01000001.1"/>
</dbReference>
<evidence type="ECO:0000313" key="1">
    <source>
        <dbReference type="EMBL" id="MTD34160.1"/>
    </source>
</evidence>
<name>A0A844GFR7_9NEIS</name>
<dbReference type="AlphaFoldDB" id="A0A844GFR7"/>
<gene>
    <name evidence="1" type="ORF">GKE73_17320</name>
</gene>
<accession>A0A844GFR7</accession>
<comment type="caution">
    <text evidence="1">The sequence shown here is derived from an EMBL/GenBank/DDBJ whole genome shotgun (WGS) entry which is preliminary data.</text>
</comment>
<sequence>MTLTLREDESFDVGIDSLHYFSDFFPLLRKNWRTIKLHFSLTPVCPDPHGH</sequence>
<dbReference type="Proteomes" id="UP000446658">
    <property type="component" value="Unassembled WGS sequence"/>
</dbReference>
<evidence type="ECO:0000313" key="2">
    <source>
        <dbReference type="Proteomes" id="UP000446658"/>
    </source>
</evidence>
<proteinExistence type="predicted"/>